<evidence type="ECO:0000259" key="1">
    <source>
        <dbReference type="Pfam" id="PF13568"/>
    </source>
</evidence>
<sequence>MNSRGRFALLVIVAVFLANFSYGQLKKSRPLTNPAYDLGKRIHFGFSLGINSMDAEVDCKRFFAVDEYGKTVLLWTDISQVLPGFNVNIISELRITRNLGLRVLPGMSFGQRTFSFYAITNAANEKDSLYHKMKIESSMIEVPILLKYSAVRHSDIRPYLIGGFTPRYDLAARKRFTDDVYLGLNKLNFYVELGFGFDFYLPYFKFGTEIKYTRGLNNMLSDRTRDGYEYFPQSIDGIITDMVVISFNFE</sequence>
<dbReference type="EMBL" id="SLWB01000010">
    <property type="protein sequence ID" value="TCN65700.1"/>
    <property type="molecule type" value="Genomic_DNA"/>
</dbReference>
<evidence type="ECO:0000313" key="2">
    <source>
        <dbReference type="EMBL" id="TCN65700.1"/>
    </source>
</evidence>
<keyword evidence="3" id="KW-1185">Reference proteome</keyword>
<dbReference type="Proteomes" id="UP000294830">
    <property type="component" value="Unassembled WGS sequence"/>
</dbReference>
<accession>A0A4V2RP09</accession>
<name>A0A4V2RP09_9BACT</name>
<dbReference type="InterPro" id="IPR025665">
    <property type="entry name" value="Beta-barrel_OMP_2"/>
</dbReference>
<reference evidence="2 3" key="1">
    <citation type="submission" date="2019-03" db="EMBL/GenBank/DDBJ databases">
        <title>Genomic Encyclopedia of Archaeal and Bacterial Type Strains, Phase II (KMG-II): from individual species to whole genera.</title>
        <authorList>
            <person name="Goeker M."/>
        </authorList>
    </citation>
    <scope>NUCLEOTIDE SEQUENCE [LARGE SCALE GENOMIC DNA]</scope>
    <source>
        <strain evidence="2 3">RL-C</strain>
    </source>
</reference>
<protein>
    <submittedName>
        <fullName evidence="2">Outer membrane protein with beta-barrel domain</fullName>
    </submittedName>
</protein>
<comment type="caution">
    <text evidence="2">The sequence shown here is derived from an EMBL/GenBank/DDBJ whole genome shotgun (WGS) entry which is preliminary data.</text>
</comment>
<dbReference type="RefSeq" id="WP_131839683.1">
    <property type="nucleotide sequence ID" value="NZ_SLWB01000010.1"/>
</dbReference>
<gene>
    <name evidence="2" type="ORF">CLV25_11090</name>
</gene>
<evidence type="ECO:0000313" key="3">
    <source>
        <dbReference type="Proteomes" id="UP000294830"/>
    </source>
</evidence>
<organism evidence="2 3">
    <name type="scientific">Acetobacteroides hydrogenigenes</name>
    <dbReference type="NCBI Taxonomy" id="979970"/>
    <lineage>
        <taxon>Bacteria</taxon>
        <taxon>Pseudomonadati</taxon>
        <taxon>Bacteroidota</taxon>
        <taxon>Bacteroidia</taxon>
        <taxon>Bacteroidales</taxon>
        <taxon>Rikenellaceae</taxon>
        <taxon>Acetobacteroides</taxon>
    </lineage>
</organism>
<feature type="domain" description="Outer membrane protein beta-barrel" evidence="1">
    <location>
        <begin position="34"/>
        <end position="220"/>
    </location>
</feature>
<dbReference type="AlphaFoldDB" id="A0A4V2RP09"/>
<proteinExistence type="predicted"/>
<dbReference type="Pfam" id="PF13568">
    <property type="entry name" value="OMP_b-brl_2"/>
    <property type="match status" value="1"/>
</dbReference>
<dbReference type="OrthoDB" id="1467485at2"/>